<dbReference type="NCBIfam" id="TIGR01643">
    <property type="entry name" value="YD_repeat_2x"/>
    <property type="match status" value="1"/>
</dbReference>
<keyword evidence="5" id="KW-1133">Transmembrane helix</keyword>
<keyword evidence="3" id="KW-0732">Signal</keyword>
<evidence type="ECO:0000256" key="3">
    <source>
        <dbReference type="ARBA" id="ARBA00022729"/>
    </source>
</evidence>
<dbReference type="InterPro" id="IPR022385">
    <property type="entry name" value="Rhs_assc_core"/>
</dbReference>
<dbReference type="InterPro" id="IPR050708">
    <property type="entry name" value="T6SS_VgrG/RHS"/>
</dbReference>
<dbReference type="InterPro" id="IPR055372">
    <property type="entry name" value="CBM96"/>
</dbReference>
<keyword evidence="4" id="KW-0378">Hydrolase</keyword>
<dbReference type="GO" id="GO:0005576">
    <property type="term" value="C:extracellular region"/>
    <property type="evidence" value="ECO:0007669"/>
    <property type="project" value="UniProtKB-SubCell"/>
</dbReference>
<evidence type="ECO:0000256" key="4">
    <source>
        <dbReference type="ARBA" id="ARBA00022801"/>
    </source>
</evidence>
<feature type="domain" description="Carbohydrate-binding module family 96" evidence="8">
    <location>
        <begin position="179"/>
        <end position="327"/>
    </location>
</feature>
<dbReference type="STRING" id="1150625.Q75_02940"/>
<protein>
    <recommendedName>
        <fullName evidence="11">DNRLRE domain-containing protein</fullName>
    </recommendedName>
</protein>
<dbReference type="Pfam" id="PF02018">
    <property type="entry name" value="CBM_4_9"/>
    <property type="match status" value="2"/>
</dbReference>
<dbReference type="OrthoDB" id="1432909at2"/>
<evidence type="ECO:0000259" key="7">
    <source>
        <dbReference type="Pfam" id="PF20148"/>
    </source>
</evidence>
<dbReference type="InterPro" id="IPR006530">
    <property type="entry name" value="YD"/>
</dbReference>
<sequence length="2236" mass="253676">MKKDHFEVSWSLKEADKSKAVVRPKDTSEMKELSKNDQKKLLKSTFSIVDYFNVKPNVDLNYHILPEGIKENIIIQKPIESYKFEFELRTKGLIAELNEFNELILIDESDPTKEIFFFESPYMFDANGELSKEIKVKLKEKSKGKYVLTIKPNENWMLDPARAYPITIDPTIKTSLDRNKIYDSHVSERYPSDNFENSYIGKVGEGKTSGKNRNFYKFTIPTLKSGDMVINATLGVHAETTHASKPQVNVHKVTKDWNEKTITWNNQPTYDTKVIDYEVLDTVDWHYFDVTSIVKDWYTTGKNYGLMLKNEVETSGYTHIYSADINDDYSYARPQVIISYINNSGLESYWSYHSHDIGRAGTGHVNDYNGNLVLVREDASTKGSILPMTVKHVFNSNDKDSNIGFGYGWRLNVSQTIKKETIDGKEYFIYTDGDGTKHYLEKRKDTDKEYKDESGLNITLKTDGPSETPFYLTDRTDNTLYFYSSGKLRKIIDQNKNEARIIYSGNKIVQVVDGAEKKILLDYDTNNNLKTIKDTVGRVSTFNYTSNELREIIDTDGEKIKYEYHSNHKLKAATDFDGYSIQYEYHSESPYRVKNIKEVSNNVVGNELAIDYSNNETTFKDSKGRKLTHQFNHQGNTISVKDNLDQAQYYKFIEEGTNKNHLSSVSKLQKTSINLLQDHSFEKSNTWDETGWTGSSAKYNLTSSENYFGKKSAKLENLNGASTAYFQQRVDVVKGKTYTLSGYVKADGVSSDRDYGAGVFVRYKDEAGTWYSDYSKYVAGTKGWQRVEVTFKAPNDHVYVRAGIVNETGAAYFDGMQLEESSISNRYNMLENPDFSIYSGNLPMGWNDSGNLNNYDKVMTDSGNPSTLNNKVMRFLGEYDKRKFLYQELYVNGKKGDNLIAAGWGKGYSVPLNPDENIRFNLEVGLIRSDGSFQWKKIPFNPSTYNWQYISDVIIAEKDYERIRFYIEYYHNENQGYFDGLQLYREEFDTSYQYDNKGNVISTQKLAEKKSQFEFDSNNDLIKTINPSGFETTYVYDDNHNIKTATTAGNVTYHFDYTNEGNPKKAKVGSDHFFIQSSSTYTASGEFIDKVTDAFGNVVDFIWNESKGELTSLKDANGYVTNYEEYDAKGNLEKVSKTVDGNKAQNIYIYENDNLKTINHNEFNYHFDYDKFGRIQKTSVENQMLIQNYYEIKDNHQTGRLDKTQYGNNQYLQYQYDTNDRLLKTTSSSGDLFSYEYDSNGNMGRLHDYKNQLDIRYYYDLSDKLIKTEQSNGLSYQYGYDLNNNLSTVSEVYNNKQYSTSYNYDRDNRLMDVVYSTTLAGYEDTEVFYLDGSLKGNLGTNPVENNALFESKDSRLVLEAFNYSTNLLKTNVSLESGMAPWASTDWNNQTGKAKISKDAYTGNQSIMLYDSDGKTDGSITNVLAYQWYDLPSKLTSSKKFTLSAYAKRVGDKLPALSLDFLDQNGNRIAGGYSTYYKTIPENEWTRISQTFTAPVGSSKVRVMVRSNVKDQDKVWFDGVQLEEKSYDSSYTEQTKPSSKNVYNLGLSKKQGTMSIEFKTMDSGTIRHVVGNEEQDSGAIFNMYLNSSNKLVVNARNSSNQSINIITTNESVQSDRWYSATMVWKEVSGKLELALYLDSKKYSGSLSNLKDFTSGKTALGTSTFGRDALNGYIRQFAYSSRLWSDEEITMVHHQHALIHDSYAYDPLGRLDMRTLNTGDSKVKTMLEYESGQGGSTTQRVKSITNQISSVDNRIEYTYDGNGNIKTIKENGKTNSYIYNELNELTRENNAQLGKTFTYQYDVGGNLLSKSEYPYTTGSLGTPTNTISYTYDSIWKDKLLSYNGKTITYDSIGNPLSFNGHTYKWQLGDQLASMTTPTHRLSFNYNVDGYRTEKVVDGNKTTYQLDGDKVIFENNGQDEIHYTYNTNGSLVSMNLNGVEYFYIRNNQKDIIGLVDRNGEWNVRYQYDSWGVVSSIEDTSGVGLGEKNPYRYRGYRYDQETGLYYLNARYYNPEWGRMLNADSYGGSTGELLSHNVFAYSGNNPVTYIDPSGYRHMYGPGAEGSYTPKEHATRTFTPQVRVIKKDSPIGGMGQTVSVAAVGATLDKTMTDKLIKKNKPYDTGVKTLVKIGENEYFHTSISFKYTKTATVVRGLGPLGIIAGVANDMAMGDSFGAALVNNGAVGLLGWGAGFILGATGLIAGAPLIGVIAAGIGVGIVVSGAYTFASNHIGRPSDWLGIK</sequence>
<name>A0A147KB90_9BACI</name>
<evidence type="ECO:0000313" key="9">
    <source>
        <dbReference type="EMBL" id="KUP08306.1"/>
    </source>
</evidence>
<feature type="transmembrane region" description="Helical" evidence="5">
    <location>
        <begin position="2204"/>
        <end position="2222"/>
    </location>
</feature>
<evidence type="ECO:0000256" key="2">
    <source>
        <dbReference type="ARBA" id="ARBA00022525"/>
    </source>
</evidence>
<dbReference type="InterPro" id="IPR013320">
    <property type="entry name" value="ConA-like_dom_sf"/>
</dbReference>
<dbReference type="PANTHER" id="PTHR32305:SF17">
    <property type="entry name" value="TRNA NUCLEASE WAPA"/>
    <property type="match status" value="1"/>
</dbReference>
<accession>A0A147KB90</accession>
<dbReference type="SUPFAM" id="SSF49785">
    <property type="entry name" value="Galactose-binding domain-like"/>
    <property type="match status" value="2"/>
</dbReference>
<dbReference type="PATRIC" id="fig|1150625.3.peg.610"/>
<evidence type="ECO:0000259" key="6">
    <source>
        <dbReference type="Pfam" id="PF02018"/>
    </source>
</evidence>
<dbReference type="EMBL" id="LDYG01000014">
    <property type="protein sequence ID" value="KUP08306.1"/>
    <property type="molecule type" value="Genomic_DNA"/>
</dbReference>
<dbReference type="Pfam" id="PF20148">
    <property type="entry name" value="DUF6531"/>
    <property type="match status" value="1"/>
</dbReference>
<dbReference type="Gene3D" id="2.180.10.10">
    <property type="entry name" value="RHS repeat-associated core"/>
    <property type="match status" value="2"/>
</dbReference>
<evidence type="ECO:0008006" key="11">
    <source>
        <dbReference type="Google" id="ProtNLM"/>
    </source>
</evidence>
<keyword evidence="10" id="KW-1185">Reference proteome</keyword>
<dbReference type="Gene3D" id="2.60.120.970">
    <property type="match status" value="1"/>
</dbReference>
<dbReference type="InterPro" id="IPR003305">
    <property type="entry name" value="CenC_carb-bd"/>
</dbReference>
<feature type="domain" description="CBM-cenC" evidence="6">
    <location>
        <begin position="1371"/>
        <end position="1506"/>
    </location>
</feature>
<dbReference type="InterPro" id="IPR045351">
    <property type="entry name" value="DUF6531"/>
</dbReference>
<keyword evidence="5" id="KW-0472">Membrane</keyword>
<dbReference type="NCBIfam" id="NF033679">
    <property type="entry name" value="DNRLRE_dom"/>
    <property type="match status" value="1"/>
</dbReference>
<keyword evidence="5" id="KW-0812">Transmembrane</keyword>
<comment type="caution">
    <text evidence="9">The sequence shown here is derived from an EMBL/GenBank/DDBJ whole genome shotgun (WGS) entry which is preliminary data.</text>
</comment>
<feature type="transmembrane region" description="Helical" evidence="5">
    <location>
        <begin position="2178"/>
        <end position="2197"/>
    </location>
</feature>
<dbReference type="Proteomes" id="UP000074108">
    <property type="component" value="Unassembled WGS sequence"/>
</dbReference>
<feature type="domain" description="CBM-cenC" evidence="6">
    <location>
        <begin position="674"/>
        <end position="797"/>
    </location>
</feature>
<dbReference type="SUPFAM" id="SSF49899">
    <property type="entry name" value="Concanavalin A-like lectins/glucanases"/>
    <property type="match status" value="1"/>
</dbReference>
<dbReference type="InterPro" id="IPR008979">
    <property type="entry name" value="Galactose-bd-like_sf"/>
</dbReference>
<dbReference type="Pfam" id="PF24517">
    <property type="entry name" value="CBM96"/>
    <property type="match status" value="1"/>
</dbReference>
<comment type="subcellular location">
    <subcellularLocation>
        <location evidence="1">Secreted</location>
    </subcellularLocation>
</comment>
<organism evidence="9 10">
    <name type="scientific">Bacillus coahuilensis p1.1.43</name>
    <dbReference type="NCBI Taxonomy" id="1150625"/>
    <lineage>
        <taxon>Bacteria</taxon>
        <taxon>Bacillati</taxon>
        <taxon>Bacillota</taxon>
        <taxon>Bacilli</taxon>
        <taxon>Bacillales</taxon>
        <taxon>Bacillaceae</taxon>
        <taxon>Bacillus</taxon>
    </lineage>
</organism>
<feature type="domain" description="DUF6531" evidence="7">
    <location>
        <begin position="364"/>
        <end position="438"/>
    </location>
</feature>
<gene>
    <name evidence="9" type="ORF">Q75_02940</name>
</gene>
<evidence type="ECO:0000259" key="8">
    <source>
        <dbReference type="Pfam" id="PF24517"/>
    </source>
</evidence>
<evidence type="ECO:0000256" key="1">
    <source>
        <dbReference type="ARBA" id="ARBA00004613"/>
    </source>
</evidence>
<evidence type="ECO:0000313" key="10">
    <source>
        <dbReference type="Proteomes" id="UP000074108"/>
    </source>
</evidence>
<dbReference type="GO" id="GO:0016798">
    <property type="term" value="F:hydrolase activity, acting on glycosyl bonds"/>
    <property type="evidence" value="ECO:0007669"/>
    <property type="project" value="InterPro"/>
</dbReference>
<reference evidence="9 10" key="1">
    <citation type="journal article" date="2016" name="Front. Microbiol.">
        <title>Microevolution Analysis of Bacillus coahuilensis Unveils Differences in Phosphorus Acquisition Strategies and Their Regulation.</title>
        <authorList>
            <person name="Gomez-Lunar Z."/>
            <person name="Hernandez-Gonzalez I."/>
            <person name="Rodriguez-Torres M.D."/>
            <person name="Souza V."/>
            <person name="Olmedo-Alvarez G."/>
        </authorList>
    </citation>
    <scope>NUCLEOTIDE SEQUENCE [LARGE SCALE GENOMIC DNA]</scope>
    <source>
        <strain evidence="10">p1.1.43</strain>
    </source>
</reference>
<dbReference type="Gene3D" id="2.60.120.260">
    <property type="entry name" value="Galactose-binding domain-like"/>
    <property type="match status" value="1"/>
</dbReference>
<evidence type="ECO:0000256" key="5">
    <source>
        <dbReference type="SAM" id="Phobius"/>
    </source>
</evidence>
<dbReference type="RefSeq" id="WP_059350311.1">
    <property type="nucleotide sequence ID" value="NZ_LDYG01000014.1"/>
</dbReference>
<proteinExistence type="predicted"/>
<dbReference type="PANTHER" id="PTHR32305">
    <property type="match status" value="1"/>
</dbReference>
<keyword evidence="2" id="KW-0964">Secreted</keyword>
<dbReference type="NCBIfam" id="TIGR03696">
    <property type="entry name" value="Rhs_assc_core"/>
    <property type="match status" value="1"/>
</dbReference>